<dbReference type="AlphaFoldDB" id="A0A517YRB9"/>
<dbReference type="Proteomes" id="UP000317369">
    <property type="component" value="Chromosome"/>
</dbReference>
<sequence length="63" mass="7375">MKLRLDLPARFLCERRGERGREEGEERRGGGAAARRVLAHRKRFSGDFLYEKMDVFSLKTSDF</sequence>
<dbReference type="KEGG" id="pcor:KS4_08090"/>
<keyword evidence="2" id="KW-1185">Reference proteome</keyword>
<accession>A0A517YRB9</accession>
<name>A0A517YRB9_9BACT</name>
<gene>
    <name evidence="1" type="ORF">KS4_08090</name>
</gene>
<evidence type="ECO:0000313" key="1">
    <source>
        <dbReference type="EMBL" id="QDU32775.1"/>
    </source>
</evidence>
<reference evidence="1 2" key="1">
    <citation type="submission" date="2019-02" db="EMBL/GenBank/DDBJ databases">
        <title>Deep-cultivation of Planctomycetes and their phenomic and genomic characterization uncovers novel biology.</title>
        <authorList>
            <person name="Wiegand S."/>
            <person name="Jogler M."/>
            <person name="Boedeker C."/>
            <person name="Pinto D."/>
            <person name="Vollmers J."/>
            <person name="Rivas-Marin E."/>
            <person name="Kohn T."/>
            <person name="Peeters S.H."/>
            <person name="Heuer A."/>
            <person name="Rast P."/>
            <person name="Oberbeckmann S."/>
            <person name="Bunk B."/>
            <person name="Jeske O."/>
            <person name="Meyerdierks A."/>
            <person name="Storesund J.E."/>
            <person name="Kallscheuer N."/>
            <person name="Luecker S."/>
            <person name="Lage O.M."/>
            <person name="Pohl T."/>
            <person name="Merkel B.J."/>
            <person name="Hornburger P."/>
            <person name="Mueller R.-W."/>
            <person name="Bruemmer F."/>
            <person name="Labrenz M."/>
            <person name="Spormann A.M."/>
            <person name="Op den Camp H."/>
            <person name="Overmann J."/>
            <person name="Amann R."/>
            <person name="Jetten M.S.M."/>
            <person name="Mascher T."/>
            <person name="Medema M.H."/>
            <person name="Devos D.P."/>
            <person name="Kaster A.-K."/>
            <person name="Ovreas L."/>
            <person name="Rohde M."/>
            <person name="Galperin M.Y."/>
            <person name="Jogler C."/>
        </authorList>
    </citation>
    <scope>NUCLEOTIDE SEQUENCE [LARGE SCALE GENOMIC DNA]</scope>
    <source>
        <strain evidence="1 2">KS4</strain>
    </source>
</reference>
<organism evidence="1 2">
    <name type="scientific">Poriferisphaera corsica</name>
    <dbReference type="NCBI Taxonomy" id="2528020"/>
    <lineage>
        <taxon>Bacteria</taxon>
        <taxon>Pseudomonadati</taxon>
        <taxon>Planctomycetota</taxon>
        <taxon>Phycisphaerae</taxon>
        <taxon>Phycisphaerales</taxon>
        <taxon>Phycisphaeraceae</taxon>
        <taxon>Poriferisphaera</taxon>
    </lineage>
</organism>
<evidence type="ECO:0000313" key="2">
    <source>
        <dbReference type="Proteomes" id="UP000317369"/>
    </source>
</evidence>
<dbReference type="EMBL" id="CP036425">
    <property type="protein sequence ID" value="QDU32775.1"/>
    <property type="molecule type" value="Genomic_DNA"/>
</dbReference>
<proteinExistence type="predicted"/>
<protein>
    <submittedName>
        <fullName evidence="1">Uncharacterized protein</fullName>
    </submittedName>
</protein>